<organism evidence="2 3">
    <name type="scientific">Wickerhamomyces ciferrii (strain ATCC 14091 / BCRC 22168 / CBS 111 / JCM 3599 / NBRC 0793 / NRRL Y-1031 F-60-10)</name>
    <name type="common">Yeast</name>
    <name type="synonym">Pichia ciferrii</name>
    <dbReference type="NCBI Taxonomy" id="1206466"/>
    <lineage>
        <taxon>Eukaryota</taxon>
        <taxon>Fungi</taxon>
        <taxon>Dikarya</taxon>
        <taxon>Ascomycota</taxon>
        <taxon>Saccharomycotina</taxon>
        <taxon>Saccharomycetes</taxon>
        <taxon>Phaffomycetales</taxon>
        <taxon>Wickerhamomycetaceae</taxon>
        <taxon>Wickerhamomyces</taxon>
    </lineage>
</organism>
<proteinExistence type="predicted"/>
<reference evidence="2 3" key="1">
    <citation type="journal article" date="2012" name="Eukaryot. Cell">
        <title>Draft genome sequence of Wickerhamomyces ciferrii NRRL Y-1031 F-60-10.</title>
        <authorList>
            <person name="Schneider J."/>
            <person name="Andrea H."/>
            <person name="Blom J."/>
            <person name="Jaenicke S."/>
            <person name="Ruckert C."/>
            <person name="Schorsch C."/>
            <person name="Szczepanowski R."/>
            <person name="Farwick M."/>
            <person name="Goesmann A."/>
            <person name="Puhler A."/>
            <person name="Schaffer S."/>
            <person name="Tauch A."/>
            <person name="Kohler T."/>
            <person name="Brinkrolf K."/>
        </authorList>
    </citation>
    <scope>NUCLEOTIDE SEQUENCE [LARGE SCALE GENOMIC DNA]</scope>
    <source>
        <strain evidence="3">ATCC 14091 / BCRC 22168 / CBS 111 / JCM 3599 / NBRC 0793 / NRRL Y-1031 F-60-10</strain>
    </source>
</reference>
<dbReference type="InParanoid" id="K0KLU7"/>
<gene>
    <name evidence="2" type="ORF">BN7_1848</name>
</gene>
<comment type="caution">
    <text evidence="2">The sequence shown here is derived from an EMBL/GenBank/DDBJ whole genome shotgun (WGS) entry which is preliminary data.</text>
</comment>
<dbReference type="PANTHER" id="PTHR38699">
    <property type="entry name" value="CHROMOSOME 1, WHOLE GENOME SHOTGUN SEQUENCE"/>
    <property type="match status" value="1"/>
</dbReference>
<feature type="region of interest" description="Disordered" evidence="1">
    <location>
        <begin position="22"/>
        <end position="46"/>
    </location>
</feature>
<dbReference type="STRING" id="1206466.K0KLU7"/>
<evidence type="ECO:0000256" key="1">
    <source>
        <dbReference type="SAM" id="MobiDB-lite"/>
    </source>
</evidence>
<sequence length="115" mass="12986">MSATQIPIPDLRFESSFFNSLQSKANSEHQNKLSKQNIQQQELENPKGPVPITPGIIIQVILKDVLIMPLLQGIIWSGILIVAKPWLSYVARSGREYGVQLFQSLGFKSRQLKRV</sequence>
<dbReference type="Proteomes" id="UP000009328">
    <property type="component" value="Unassembled WGS sequence"/>
</dbReference>
<evidence type="ECO:0000313" key="3">
    <source>
        <dbReference type="Proteomes" id="UP000009328"/>
    </source>
</evidence>
<keyword evidence="3" id="KW-1185">Reference proteome</keyword>
<dbReference type="AlphaFoldDB" id="K0KLU7"/>
<dbReference type="PANTHER" id="PTHR38699:SF1">
    <property type="entry name" value="MITOPHAGY RECEPTOR ATG43"/>
    <property type="match status" value="1"/>
</dbReference>
<dbReference type="eggNOG" id="ENOG502SE22">
    <property type="taxonomic scope" value="Eukaryota"/>
</dbReference>
<dbReference type="GO" id="GO:0000423">
    <property type="term" value="P:mitophagy"/>
    <property type="evidence" value="ECO:0007669"/>
    <property type="project" value="InterPro"/>
</dbReference>
<dbReference type="EMBL" id="CAIF01000040">
    <property type="protein sequence ID" value="CCH42304.1"/>
    <property type="molecule type" value="Genomic_DNA"/>
</dbReference>
<dbReference type="GO" id="GO:0140580">
    <property type="term" value="F:mitochondrion autophagosome adaptor activity"/>
    <property type="evidence" value="ECO:0007669"/>
    <property type="project" value="InterPro"/>
</dbReference>
<feature type="compositionally biased region" description="Polar residues" evidence="1">
    <location>
        <begin position="33"/>
        <end position="43"/>
    </location>
</feature>
<evidence type="ECO:0000313" key="2">
    <source>
        <dbReference type="EMBL" id="CCH42304.1"/>
    </source>
</evidence>
<accession>K0KLU7</accession>
<protein>
    <submittedName>
        <fullName evidence="2">Uncharacterized protein</fullName>
    </submittedName>
</protein>
<dbReference type="HOGENOM" id="CLU_156033_1_0_1"/>
<name>K0KLU7_WICCF</name>
<dbReference type="InterPro" id="IPR013898">
    <property type="entry name" value="Atg43"/>
</dbReference>